<gene>
    <name evidence="1" type="ORF">SAMN04488052_11274</name>
</gene>
<evidence type="ECO:0008006" key="3">
    <source>
        <dbReference type="Google" id="ProtNLM"/>
    </source>
</evidence>
<sequence>MAKRGAVWLAYGEKFLLMAAHSARTLKEVSPSLGRSVITNVPVSRVKFFEEDLFSDVIFVDEPTDKNREKKVSIPDWSPFEETLFLDCDTECLADVSGLFSLLRNWPLIIKHNPWSSPREIDIDGVSSVELGLSEWNSGLIVFRKGDERVGEFFDVWRLNYELMGEGMDQPSLVKTIYSGGVVVPLAINGLWNAKRKDYKTPNFVDSDVKVNHYVDIWRDPSVSKRFEETLRGIEVVGFKGEALCVESIDSTKKDVFRRGKFKEEGQRKKSFLKRILGN</sequence>
<dbReference type="AlphaFoldDB" id="A0A1H8VH37"/>
<dbReference type="OrthoDB" id="507028at2"/>
<evidence type="ECO:0000313" key="1">
    <source>
        <dbReference type="EMBL" id="SEP14762.1"/>
    </source>
</evidence>
<evidence type="ECO:0000313" key="2">
    <source>
        <dbReference type="Proteomes" id="UP000199657"/>
    </source>
</evidence>
<organism evidence="1 2">
    <name type="scientific">Aquisalimonas asiatica</name>
    <dbReference type="NCBI Taxonomy" id="406100"/>
    <lineage>
        <taxon>Bacteria</taxon>
        <taxon>Pseudomonadati</taxon>
        <taxon>Pseudomonadota</taxon>
        <taxon>Gammaproteobacteria</taxon>
        <taxon>Chromatiales</taxon>
        <taxon>Ectothiorhodospiraceae</taxon>
        <taxon>Aquisalimonas</taxon>
    </lineage>
</organism>
<keyword evidence="2" id="KW-1185">Reference proteome</keyword>
<dbReference type="InterPro" id="IPR029044">
    <property type="entry name" value="Nucleotide-diphossugar_trans"/>
</dbReference>
<dbReference type="Gene3D" id="3.90.550.10">
    <property type="entry name" value="Spore Coat Polysaccharide Biosynthesis Protein SpsA, Chain A"/>
    <property type="match status" value="1"/>
</dbReference>
<protein>
    <recommendedName>
        <fullName evidence="3">Nucleotide-diphospho-sugar transferase</fullName>
    </recommendedName>
</protein>
<reference evidence="1 2" key="1">
    <citation type="submission" date="2016-10" db="EMBL/GenBank/DDBJ databases">
        <authorList>
            <person name="de Groot N.N."/>
        </authorList>
    </citation>
    <scope>NUCLEOTIDE SEQUENCE [LARGE SCALE GENOMIC DNA]</scope>
    <source>
        <strain evidence="1 2">CGMCC 1.6291</strain>
    </source>
</reference>
<dbReference type="EMBL" id="FOEG01000012">
    <property type="protein sequence ID" value="SEP14762.1"/>
    <property type="molecule type" value="Genomic_DNA"/>
</dbReference>
<dbReference type="STRING" id="406100.SAMN04488052_11274"/>
<proteinExistence type="predicted"/>
<dbReference type="Proteomes" id="UP000199657">
    <property type="component" value="Unassembled WGS sequence"/>
</dbReference>
<name>A0A1H8VH37_9GAMM</name>
<dbReference type="SUPFAM" id="SSF53448">
    <property type="entry name" value="Nucleotide-diphospho-sugar transferases"/>
    <property type="match status" value="1"/>
</dbReference>
<accession>A0A1H8VH37</accession>
<dbReference type="RefSeq" id="WP_139209255.1">
    <property type="nucleotide sequence ID" value="NZ_FOEG01000012.1"/>
</dbReference>